<comment type="caution">
    <text evidence="8">The sequence shown here is derived from an EMBL/GenBank/DDBJ whole genome shotgun (WGS) entry which is preliminary data.</text>
</comment>
<organism evidence="8 9">
    <name type="scientific">Colletotrichum karsti</name>
    <dbReference type="NCBI Taxonomy" id="1095194"/>
    <lineage>
        <taxon>Eukaryota</taxon>
        <taxon>Fungi</taxon>
        <taxon>Dikarya</taxon>
        <taxon>Ascomycota</taxon>
        <taxon>Pezizomycotina</taxon>
        <taxon>Sordariomycetes</taxon>
        <taxon>Hypocreomycetidae</taxon>
        <taxon>Glomerellales</taxon>
        <taxon>Glomerellaceae</taxon>
        <taxon>Colletotrichum</taxon>
        <taxon>Colletotrichum boninense species complex</taxon>
    </lineage>
</organism>
<feature type="transmembrane region" description="Helical" evidence="7">
    <location>
        <begin position="79"/>
        <end position="100"/>
    </location>
</feature>
<dbReference type="GeneID" id="62168376"/>
<dbReference type="PANTHER" id="PTHR10272:SF11">
    <property type="entry name" value="PHOSPHOLIPASE-RELATED"/>
    <property type="match status" value="1"/>
</dbReference>
<dbReference type="GO" id="GO:0003847">
    <property type="term" value="F:1-alkyl-2-acetylglycerophosphocholine esterase activity"/>
    <property type="evidence" value="ECO:0007669"/>
    <property type="project" value="UniProtKB-UniRule"/>
</dbReference>
<keyword evidence="7" id="KW-0812">Transmembrane</keyword>
<protein>
    <recommendedName>
        <fullName evidence="4">Putative phospholipase</fullName>
        <ecNumber evidence="4">3.1.1.47</ecNumber>
    </recommendedName>
</protein>
<feature type="active site" description="Nucleophile" evidence="5">
    <location>
        <position position="362"/>
    </location>
</feature>
<evidence type="ECO:0000256" key="3">
    <source>
        <dbReference type="ARBA" id="ARBA00023098"/>
    </source>
</evidence>
<dbReference type="GO" id="GO:0016042">
    <property type="term" value="P:lipid catabolic process"/>
    <property type="evidence" value="ECO:0007669"/>
    <property type="project" value="UniProtKB-KW"/>
</dbReference>
<keyword evidence="9" id="KW-1185">Reference proteome</keyword>
<reference evidence="8" key="2">
    <citation type="submission" date="2020-11" db="EMBL/GenBank/DDBJ databases">
        <title>Whole genome sequencing of Colletotrichum sp.</title>
        <authorList>
            <person name="Li H."/>
        </authorList>
    </citation>
    <scope>NUCLEOTIDE SEQUENCE</scope>
    <source>
        <strain evidence="8">CkLH20</strain>
    </source>
</reference>
<keyword evidence="2 4" id="KW-0442">Lipid degradation</keyword>
<dbReference type="Gene3D" id="3.40.50.1820">
    <property type="entry name" value="alpha/beta hydrolase"/>
    <property type="match status" value="1"/>
</dbReference>
<feature type="region of interest" description="Disordered" evidence="6">
    <location>
        <begin position="1"/>
        <end position="53"/>
    </location>
</feature>
<evidence type="ECO:0000256" key="4">
    <source>
        <dbReference type="PIRNR" id="PIRNR018169"/>
    </source>
</evidence>
<evidence type="ECO:0000256" key="1">
    <source>
        <dbReference type="ARBA" id="ARBA00022801"/>
    </source>
</evidence>
<evidence type="ECO:0000256" key="6">
    <source>
        <dbReference type="SAM" id="MobiDB-lite"/>
    </source>
</evidence>
<feature type="active site" description="Charge relay system" evidence="5">
    <location>
        <position position="453"/>
    </location>
</feature>
<dbReference type="EC" id="3.1.1.47" evidence="4"/>
<name>A0A9P6I158_9PEZI</name>
<dbReference type="RefSeq" id="XP_038739441.1">
    <property type="nucleotide sequence ID" value="XM_038895302.1"/>
</dbReference>
<keyword evidence="7" id="KW-1133">Transmembrane helix</keyword>
<dbReference type="AlphaFoldDB" id="A0A9P6I158"/>
<keyword evidence="3 4" id="KW-0443">Lipid metabolism</keyword>
<dbReference type="InterPro" id="IPR029058">
    <property type="entry name" value="AB_hydrolase_fold"/>
</dbReference>
<dbReference type="SUPFAM" id="SSF53474">
    <property type="entry name" value="alpha/beta-Hydrolases"/>
    <property type="match status" value="1"/>
</dbReference>
<evidence type="ECO:0000256" key="7">
    <source>
        <dbReference type="SAM" id="Phobius"/>
    </source>
</evidence>
<comment type="catalytic activity">
    <reaction evidence="4">
        <text>a 1-O-alkyl-2-acetyl-sn-glycero-3-phosphocholine + H2O = a 1-O-alkyl-sn-glycero-3-phosphocholine + acetate + H(+)</text>
        <dbReference type="Rhea" id="RHEA:17777"/>
        <dbReference type="ChEBI" id="CHEBI:15377"/>
        <dbReference type="ChEBI" id="CHEBI:15378"/>
        <dbReference type="ChEBI" id="CHEBI:30089"/>
        <dbReference type="ChEBI" id="CHEBI:30909"/>
        <dbReference type="ChEBI" id="CHEBI:36707"/>
        <dbReference type="EC" id="3.1.1.47"/>
    </reaction>
</comment>
<accession>A0A9P6I158</accession>
<keyword evidence="7" id="KW-0472">Membrane</keyword>
<sequence>MAAHAPPEYRDNEVELESLADPQTFEHPDSPLPLLEDSTRSRSPTPDATMDMAPKWMNTAQPWSRTFSQRLIALLRPRLAVGYIIWSLIGLYVLYCIIVRSPLFASKLPNYSGKYGVAAIDVEFPVQTPRKTSESVFKDGKPAFGLETVLFTLYYPAAKGVRGDRPRHHWIPKPVSLTAEGYARAAHFNNFISRPIFTFALWAIAGSITIPAEVDVPLLPLDERVDEKFPVVVLSHGQASSRTDYTHYCGELASSGVMVAAVEHRDGSSPGSIVTTEAGERRVMYLNKKELIGGKEMEDDDFKFEQLAFRQAEIEETIAVLKTLNAGEGADVFARNARNEGRDLQQWSNRLNFSQTVVAGHSLGATGALQVLKGATSERNPAVGGIILDPGKSSGRLNTDIDVPILVVHSDSWSKKVSVFFGRPHFDTVRDIVKDVLKRVGSSWFLTSLKTSHPSVTDAPLIEPLLLRWTTGATINVNEGLREYVRVSMEFLDFLRNGTREGILSEGVTHKEYGEDTRTDEQKARMPKETTKYWQIHVAPPRDESGGK</sequence>
<evidence type="ECO:0000256" key="2">
    <source>
        <dbReference type="ARBA" id="ARBA00022963"/>
    </source>
</evidence>
<dbReference type="OrthoDB" id="2363873at2759"/>
<dbReference type="Pfam" id="PF03403">
    <property type="entry name" value="PAF-AH_p_II"/>
    <property type="match status" value="1"/>
</dbReference>
<evidence type="ECO:0000313" key="8">
    <source>
        <dbReference type="EMBL" id="KAF9869980.1"/>
    </source>
</evidence>
<dbReference type="EMBL" id="JAATWM020000061">
    <property type="protein sequence ID" value="KAF9869980.1"/>
    <property type="molecule type" value="Genomic_DNA"/>
</dbReference>
<evidence type="ECO:0000256" key="5">
    <source>
        <dbReference type="PIRSR" id="PIRSR018169-1"/>
    </source>
</evidence>
<dbReference type="InterPro" id="IPR016715">
    <property type="entry name" value="PAF_acetylhydro_eukaryote"/>
</dbReference>
<proteinExistence type="inferred from homology"/>
<dbReference type="PANTHER" id="PTHR10272">
    <property type="entry name" value="PLATELET-ACTIVATING FACTOR ACETYLHYDROLASE"/>
    <property type="match status" value="1"/>
</dbReference>
<keyword evidence="1 4" id="KW-0378">Hydrolase</keyword>
<dbReference type="PIRSF" id="PIRSF018169">
    <property type="entry name" value="PAF_acetylhydrolase"/>
    <property type="match status" value="1"/>
</dbReference>
<gene>
    <name evidence="8" type="ORF">CkaCkLH20_12589</name>
</gene>
<dbReference type="Proteomes" id="UP000781932">
    <property type="component" value="Unassembled WGS sequence"/>
</dbReference>
<evidence type="ECO:0000313" key="9">
    <source>
        <dbReference type="Proteomes" id="UP000781932"/>
    </source>
</evidence>
<feature type="active site" description="Charge relay system" evidence="5">
    <location>
        <position position="389"/>
    </location>
</feature>
<reference evidence="8" key="1">
    <citation type="submission" date="2020-03" db="EMBL/GenBank/DDBJ databases">
        <authorList>
            <person name="He L."/>
        </authorList>
    </citation>
    <scope>NUCLEOTIDE SEQUENCE</scope>
    <source>
        <strain evidence="8">CkLH20</strain>
    </source>
</reference>
<comment type="similarity">
    <text evidence="4">Belongs to the serine esterase family.</text>
</comment>